<dbReference type="RefSeq" id="WP_004968345.1">
    <property type="nucleotide sequence ID" value="NZ_AOLP01000008.1"/>
</dbReference>
<organism evidence="2 3">
    <name type="scientific">Haloferax denitrificans ATCC 35960</name>
    <dbReference type="NCBI Taxonomy" id="662478"/>
    <lineage>
        <taxon>Archaea</taxon>
        <taxon>Methanobacteriati</taxon>
        <taxon>Methanobacteriota</taxon>
        <taxon>Stenosarchaea group</taxon>
        <taxon>Halobacteria</taxon>
        <taxon>Halobacteriales</taxon>
        <taxon>Haloferacaceae</taxon>
        <taxon>Haloferax</taxon>
    </lineage>
</organism>
<feature type="transmembrane region" description="Helical" evidence="1">
    <location>
        <begin position="7"/>
        <end position="25"/>
    </location>
</feature>
<reference evidence="2 3" key="1">
    <citation type="journal article" date="2014" name="PLoS Genet.">
        <title>Phylogenetically driven sequencing of extremely halophilic archaea reveals strategies for static and dynamic osmo-response.</title>
        <authorList>
            <person name="Becker E.A."/>
            <person name="Seitzer P.M."/>
            <person name="Tritt A."/>
            <person name="Larsen D."/>
            <person name="Krusor M."/>
            <person name="Yao A.I."/>
            <person name="Wu D."/>
            <person name="Madern D."/>
            <person name="Eisen J.A."/>
            <person name="Darling A.E."/>
            <person name="Facciotti M.T."/>
        </authorList>
    </citation>
    <scope>NUCLEOTIDE SEQUENCE [LARGE SCALE GENOMIC DNA]</scope>
    <source>
        <strain evidence="2 3">ATCC 35960</strain>
    </source>
</reference>
<dbReference type="PATRIC" id="fig|662478.6.peg.1094"/>
<keyword evidence="1" id="KW-0812">Transmembrane</keyword>
<keyword evidence="1" id="KW-1133">Transmembrane helix</keyword>
<keyword evidence="3" id="KW-1185">Reference proteome</keyword>
<name>M0JAS9_9EURY</name>
<feature type="transmembrane region" description="Helical" evidence="1">
    <location>
        <begin position="83"/>
        <end position="102"/>
    </location>
</feature>
<feature type="transmembrane region" description="Helical" evidence="1">
    <location>
        <begin position="108"/>
        <end position="130"/>
    </location>
</feature>
<evidence type="ECO:0000256" key="1">
    <source>
        <dbReference type="SAM" id="Phobius"/>
    </source>
</evidence>
<keyword evidence="1" id="KW-0472">Membrane</keyword>
<sequence length="132" mass="13604">MTGVSDTAVVGAIAAASLIVGLVVAVDGPQVDLAAGVVWTGATGMVLLRVRGWVREARSDEPPEPGPLVRLAELDYDPRYDRYLGVALFLLGVGAFASLLVVDTSDSNALFLVGVGHFCLIAALGAVALAER</sequence>
<evidence type="ECO:0000313" key="2">
    <source>
        <dbReference type="EMBL" id="EMA06222.1"/>
    </source>
</evidence>
<dbReference type="AlphaFoldDB" id="M0JAS9"/>
<dbReference type="Proteomes" id="UP000011553">
    <property type="component" value="Unassembled WGS sequence"/>
</dbReference>
<evidence type="ECO:0000313" key="3">
    <source>
        <dbReference type="Proteomes" id="UP000011553"/>
    </source>
</evidence>
<gene>
    <name evidence="2" type="ORF">C438_05892</name>
</gene>
<comment type="caution">
    <text evidence="2">The sequence shown here is derived from an EMBL/GenBank/DDBJ whole genome shotgun (WGS) entry which is preliminary data.</text>
</comment>
<dbReference type="EMBL" id="AOLP01000008">
    <property type="protein sequence ID" value="EMA06222.1"/>
    <property type="molecule type" value="Genomic_DNA"/>
</dbReference>
<accession>M0JAS9</accession>
<protein>
    <submittedName>
        <fullName evidence="2">Uncharacterized protein</fullName>
    </submittedName>
</protein>
<proteinExistence type="predicted"/>